<proteinExistence type="predicted"/>
<reference evidence="2 3" key="1">
    <citation type="journal article" date="2019" name="Int. J. Syst. Evol. Microbiol.">
        <title>The Global Catalogue of Microorganisms (GCM) 10K type strain sequencing project: providing services to taxonomists for standard genome sequencing and annotation.</title>
        <authorList>
            <consortium name="The Broad Institute Genomics Platform"/>
            <consortium name="The Broad Institute Genome Sequencing Center for Infectious Disease"/>
            <person name="Wu L."/>
            <person name="Ma J."/>
        </authorList>
    </citation>
    <scope>NUCLEOTIDE SEQUENCE [LARGE SCALE GENOMIC DNA]</scope>
    <source>
        <strain evidence="2 3">JCM 4805</strain>
    </source>
</reference>
<gene>
    <name evidence="2" type="ORF">GCM10010361_20930</name>
</gene>
<name>A0ABN0ZRQ2_9ACTN</name>
<keyword evidence="1" id="KW-0812">Transmembrane</keyword>
<feature type="transmembrane region" description="Helical" evidence="1">
    <location>
        <begin position="80"/>
        <end position="98"/>
    </location>
</feature>
<accession>A0ABN0ZRQ2</accession>
<evidence type="ECO:0000256" key="1">
    <source>
        <dbReference type="SAM" id="Phobius"/>
    </source>
</evidence>
<comment type="caution">
    <text evidence="2">The sequence shown here is derived from an EMBL/GenBank/DDBJ whole genome shotgun (WGS) entry which is preliminary data.</text>
</comment>
<keyword evidence="1" id="KW-0472">Membrane</keyword>
<dbReference type="RefSeq" id="WP_346094691.1">
    <property type="nucleotide sequence ID" value="NZ_BAAABY010000014.1"/>
</dbReference>
<dbReference type="EMBL" id="BAAABY010000014">
    <property type="protein sequence ID" value="GAA0456713.1"/>
    <property type="molecule type" value="Genomic_DNA"/>
</dbReference>
<evidence type="ECO:0000313" key="2">
    <source>
        <dbReference type="EMBL" id="GAA0456713.1"/>
    </source>
</evidence>
<sequence length="128" mass="13990">MPSGKGEIRALIAVRVIALAPLLWFLLAGGAVGKIVGKDWLPREAFVWPLMIAPVLMAAVYVLYRRDIQCAAEKVPDVRWLYRIAAGLFIIANGPLVIFYTWVAVIPVALCVVLLLDGLIKRSAKPAP</sequence>
<feature type="transmembrane region" description="Helical" evidence="1">
    <location>
        <begin position="45"/>
        <end position="64"/>
    </location>
</feature>
<feature type="transmembrane region" description="Helical" evidence="1">
    <location>
        <begin position="12"/>
        <end position="33"/>
    </location>
</feature>
<protein>
    <submittedName>
        <fullName evidence="2">Uncharacterized protein</fullName>
    </submittedName>
</protein>
<evidence type="ECO:0000313" key="3">
    <source>
        <dbReference type="Proteomes" id="UP001500909"/>
    </source>
</evidence>
<organism evidence="2 3">
    <name type="scientific">Streptomyces olivaceiscleroticus</name>
    <dbReference type="NCBI Taxonomy" id="68245"/>
    <lineage>
        <taxon>Bacteria</taxon>
        <taxon>Bacillati</taxon>
        <taxon>Actinomycetota</taxon>
        <taxon>Actinomycetes</taxon>
        <taxon>Kitasatosporales</taxon>
        <taxon>Streptomycetaceae</taxon>
        <taxon>Streptomyces</taxon>
    </lineage>
</organism>
<keyword evidence="1" id="KW-1133">Transmembrane helix</keyword>
<keyword evidence="3" id="KW-1185">Reference proteome</keyword>
<dbReference type="Proteomes" id="UP001500909">
    <property type="component" value="Unassembled WGS sequence"/>
</dbReference>